<reference evidence="1 2" key="1">
    <citation type="submission" date="2020-02" db="EMBL/GenBank/DDBJ databases">
        <title>Whole-genome analyses of novel actinobacteria.</title>
        <authorList>
            <person name="Sahin N."/>
            <person name="Tatar D."/>
        </authorList>
    </citation>
    <scope>NUCLEOTIDE SEQUENCE [LARGE SCALE GENOMIC DNA]</scope>
    <source>
        <strain evidence="1 2">SB3404</strain>
    </source>
</reference>
<dbReference type="RefSeq" id="WP_165298238.1">
    <property type="nucleotide sequence ID" value="NZ_JAAKZZ010000063.1"/>
</dbReference>
<sequence length="132" mass="14901">MSHDEDITVTAMMMRLTLVYRMLRRTSSALPIAIDLPRADSDIRIEQCVAGVARAYEIAREVPMPAEIQGHLYASYLHWLSAVDLIKTYMAFQAEPGQQEFRADAVMFTLQTAESYIGDVDRWLGEEGNATD</sequence>
<evidence type="ECO:0000313" key="2">
    <source>
        <dbReference type="Proteomes" id="UP000477722"/>
    </source>
</evidence>
<accession>A0A6G4WV98</accession>
<dbReference type="AlphaFoldDB" id="A0A6G4WV98"/>
<dbReference type="EMBL" id="JAAKZZ010000063">
    <property type="protein sequence ID" value="NGO68537.1"/>
    <property type="molecule type" value="Genomic_DNA"/>
</dbReference>
<gene>
    <name evidence="1" type="ORF">G5C65_09245</name>
</gene>
<keyword evidence="2" id="KW-1185">Reference proteome</keyword>
<name>A0A6G4WV98_9ACTN</name>
<comment type="caution">
    <text evidence="1">The sequence shown here is derived from an EMBL/GenBank/DDBJ whole genome shotgun (WGS) entry which is preliminary data.</text>
</comment>
<proteinExistence type="predicted"/>
<organism evidence="1 2">
    <name type="scientific">Streptomyces boncukensis</name>
    <dbReference type="NCBI Taxonomy" id="2711219"/>
    <lineage>
        <taxon>Bacteria</taxon>
        <taxon>Bacillati</taxon>
        <taxon>Actinomycetota</taxon>
        <taxon>Actinomycetes</taxon>
        <taxon>Kitasatosporales</taxon>
        <taxon>Streptomycetaceae</taxon>
        <taxon>Streptomyces</taxon>
    </lineage>
</organism>
<evidence type="ECO:0000313" key="1">
    <source>
        <dbReference type="EMBL" id="NGO68537.1"/>
    </source>
</evidence>
<protein>
    <submittedName>
        <fullName evidence="1">Uncharacterized protein</fullName>
    </submittedName>
</protein>
<dbReference type="Proteomes" id="UP000477722">
    <property type="component" value="Unassembled WGS sequence"/>
</dbReference>